<dbReference type="SUPFAM" id="SSF53335">
    <property type="entry name" value="S-adenosyl-L-methionine-dependent methyltransferases"/>
    <property type="match status" value="1"/>
</dbReference>
<evidence type="ECO:0000256" key="4">
    <source>
        <dbReference type="ARBA" id="ARBA00022603"/>
    </source>
</evidence>
<comment type="catalytic activity">
    <reaction evidence="8">
        <text>a ribonucleotide in rRNA + S-adenosyl-L-methionine = a 2'-O-methylribonucleotide in rRNA + S-adenosyl-L-homocysteine + H(+)</text>
        <dbReference type="Rhea" id="RHEA:48628"/>
        <dbReference type="Rhea" id="RHEA-COMP:12164"/>
        <dbReference type="Rhea" id="RHEA-COMP:12165"/>
        <dbReference type="ChEBI" id="CHEBI:15378"/>
        <dbReference type="ChEBI" id="CHEBI:57856"/>
        <dbReference type="ChEBI" id="CHEBI:59789"/>
        <dbReference type="ChEBI" id="CHEBI:90675"/>
        <dbReference type="ChEBI" id="CHEBI:90676"/>
    </reaction>
</comment>
<evidence type="ECO:0000256" key="7">
    <source>
        <dbReference type="ARBA" id="ARBA00023242"/>
    </source>
</evidence>
<dbReference type="Proteomes" id="UP000326759">
    <property type="component" value="Unassembled WGS sequence"/>
</dbReference>
<gene>
    <name evidence="13" type="primary">Ftsj3</name>
    <name evidence="13" type="ORF">Anas_08614</name>
</gene>
<dbReference type="GO" id="GO:0000466">
    <property type="term" value="P:maturation of 5.8S rRNA from tricistronic rRNA transcript (SSU-rRNA, 5.8S rRNA, LSU-rRNA)"/>
    <property type="evidence" value="ECO:0007669"/>
    <property type="project" value="TreeGrafter"/>
</dbReference>
<dbReference type="InterPro" id="IPR002877">
    <property type="entry name" value="RNA_MeTrfase_FtsJ_dom"/>
</dbReference>
<feature type="compositionally biased region" description="Basic residues" evidence="9">
    <location>
        <begin position="842"/>
        <end position="852"/>
    </location>
</feature>
<feature type="active site" description="Proton acceptor" evidence="8">
    <location>
        <position position="157"/>
    </location>
</feature>
<dbReference type="Pfam" id="PF07780">
    <property type="entry name" value="Spb1_C"/>
    <property type="match status" value="1"/>
</dbReference>
<accession>A0A5N5TFY7</accession>
<dbReference type="Pfam" id="PF01728">
    <property type="entry name" value="FtsJ"/>
    <property type="match status" value="1"/>
</dbReference>
<feature type="compositionally biased region" description="Basic and acidic residues" evidence="9">
    <location>
        <begin position="322"/>
        <end position="340"/>
    </location>
</feature>
<dbReference type="PANTHER" id="PTHR10920">
    <property type="entry name" value="RIBOSOMAL RNA METHYLTRANSFERASE"/>
    <property type="match status" value="1"/>
</dbReference>
<dbReference type="EC" id="2.1.1.-" evidence="8"/>
<evidence type="ECO:0000256" key="5">
    <source>
        <dbReference type="ARBA" id="ARBA00022679"/>
    </source>
</evidence>
<feature type="domain" description="Ribosomal RNA methyltransferase SPB1-like C-terminal" evidence="11">
    <location>
        <begin position="625"/>
        <end position="842"/>
    </location>
</feature>
<evidence type="ECO:0000259" key="11">
    <source>
        <dbReference type="Pfam" id="PF07780"/>
    </source>
</evidence>
<comment type="similarity">
    <text evidence="8">Belongs to the class I-like SAM-binding methyltransferase superfamily. RNA methyltransferase RlmE family. SPB1 subfamily.</text>
</comment>
<feature type="compositionally biased region" description="Basic and acidic residues" evidence="9">
    <location>
        <begin position="828"/>
        <end position="841"/>
    </location>
</feature>
<keyword evidence="14" id="KW-1185">Reference proteome</keyword>
<dbReference type="FunFam" id="3.40.50.150:FF:000004">
    <property type="entry name" value="AdoMet-dependent rRNA methyltransferase SPB1"/>
    <property type="match status" value="1"/>
</dbReference>
<dbReference type="InterPro" id="IPR050082">
    <property type="entry name" value="RNA_methyltr_RlmE"/>
</dbReference>
<dbReference type="OrthoDB" id="1287559at2759"/>
<feature type="region of interest" description="Disordered" evidence="9">
    <location>
        <begin position="322"/>
        <end position="344"/>
    </location>
</feature>
<feature type="binding site" evidence="8">
    <location>
        <position position="92"/>
    </location>
    <ligand>
        <name>S-adenosyl-L-methionine</name>
        <dbReference type="ChEBI" id="CHEBI:59789"/>
    </ligand>
</feature>
<dbReference type="GO" id="GO:0000463">
    <property type="term" value="P:maturation of LSU-rRNA from tricistronic rRNA transcript (SSU-rRNA, 5.8S rRNA, LSU-rRNA)"/>
    <property type="evidence" value="ECO:0007669"/>
    <property type="project" value="TreeGrafter"/>
</dbReference>
<feature type="compositionally biased region" description="Basic and acidic residues" evidence="9">
    <location>
        <begin position="601"/>
        <end position="618"/>
    </location>
</feature>
<feature type="region of interest" description="Disordered" evidence="9">
    <location>
        <begin position="816"/>
        <end position="852"/>
    </location>
</feature>
<dbReference type="InterPro" id="IPR012920">
    <property type="entry name" value="rRNA_MeTfrase_SPB1-like_C"/>
</dbReference>
<protein>
    <recommendedName>
        <fullName evidence="8">Putative rRNA methyltransferase</fullName>
        <ecNumber evidence="8">2.1.1.-</ecNumber>
    </recommendedName>
    <alternativeName>
        <fullName evidence="8">2'-O-ribose RNA methyltransferase SPB1 homolog</fullName>
    </alternativeName>
</protein>
<dbReference type="Gene3D" id="3.40.50.150">
    <property type="entry name" value="Vaccinia Virus protein VP39"/>
    <property type="match status" value="1"/>
</dbReference>
<dbReference type="InterPro" id="IPR024576">
    <property type="entry name" value="rRNA_MeTfrase_Spb1_DUF3381"/>
</dbReference>
<feature type="binding site" evidence="8">
    <location>
        <position position="76"/>
    </location>
    <ligand>
        <name>S-adenosyl-L-methionine</name>
        <dbReference type="ChEBI" id="CHEBI:59789"/>
    </ligand>
</feature>
<comment type="subcellular location">
    <subcellularLocation>
        <location evidence="1 8">Nucleus</location>
        <location evidence="1 8">Nucleolus</location>
    </subcellularLocation>
</comment>
<keyword evidence="3 8" id="KW-0698">rRNA processing</keyword>
<feature type="compositionally biased region" description="Basic and acidic residues" evidence="9">
    <location>
        <begin position="492"/>
        <end position="510"/>
    </location>
</feature>
<dbReference type="EMBL" id="SEYY01001804">
    <property type="protein sequence ID" value="KAB7505099.1"/>
    <property type="molecule type" value="Genomic_DNA"/>
</dbReference>
<evidence type="ECO:0000256" key="9">
    <source>
        <dbReference type="SAM" id="MobiDB-lite"/>
    </source>
</evidence>
<evidence type="ECO:0000256" key="6">
    <source>
        <dbReference type="ARBA" id="ARBA00022691"/>
    </source>
</evidence>
<evidence type="ECO:0000256" key="3">
    <source>
        <dbReference type="ARBA" id="ARBA00022552"/>
    </source>
</evidence>
<dbReference type="HAMAP" id="MF_03163">
    <property type="entry name" value="RNA_methyltr_E_SPB1"/>
    <property type="match status" value="1"/>
</dbReference>
<keyword evidence="5 8" id="KW-0808">Transferase</keyword>
<dbReference type="HAMAP" id="MF_01547">
    <property type="entry name" value="RNA_methyltr_E"/>
    <property type="match status" value="1"/>
</dbReference>
<sequence>MGKKSKLGKNRKDVFYHRAKESGYRARASFKLIQLNKKYNFLQSSRVCIDLCAAPGSWMQVASKFMPVSSVIIGVDRYAIAPIPNTISIQGDITTEKVRQDLRSNLKTWKADLVLHDGAPNVGQNWLHDSYQQNLLVLHAFKLAWEFLQKGGTFVSKVFRSKDHLSLQYVFRKLFKKVEATKPIASRFESAEIFIVCQGFLAPDKVDPQFFDAKYVFQSLESEPKNTINVLKPEKTKKKAVGYEEGATVLFKKKLISEFIHSSKYIDILEEANEFEWDLPAARESVHTNSEIIEFCKDIKVLNRKDLRILINWRKAVKADIEEEQKQKKTEEKPAVVEEKDEKDEVDEELEELQKIQEEVVKLKEEQKKEEKRHIKKVEKKRKRQEEKMKLLLSVPGDPGPQETSANGLFSLESINKVDALDNIIDQGTDIMIDQNSDEEEEIETQPKRKKIEYYSKESANLQRAKEFGGEEVVDSDDEVESSSEDEGLNIEEEKTTKKKVRFADDVSYKEDDDDDSEPDDDTNKSNPLLTDLVGDNESDRRERKAEKWFSKMVFEDIEDDDIEDYEIETAVQKHEEAGGIILKKNTEESVPEINNEEEQSVAKKEKTEPEFKVKDGPDSDSDLETDDDDDDASDSGVDSEDEKEMAKEAPKKKKTKGPVLSNLGLALATKMIHSKKTERDMYDEGWNRYMWGDENLPDWFVEDERKNNAPTIKVDNEDLKMYENNNKAVDSRTIKKVVEAKSRKQRRMRKRMNRARKKAETIADDPDMTAREKAVEMNNNVFEKYLTSVYKKASAFSRPKEKKYVVMRKCFGGIKPKAGQKGPSMMVDRRLKKDKRAQEKLRRKRGKKIKI</sequence>
<feature type="domain" description="Ribosomal RNA methyltransferase FtsJ" evidence="10">
    <location>
        <begin position="24"/>
        <end position="200"/>
    </location>
</feature>
<keyword evidence="7 8" id="KW-0539">Nucleus</keyword>
<dbReference type="InterPro" id="IPR015507">
    <property type="entry name" value="rRNA-MeTfrase_E"/>
</dbReference>
<feature type="binding site" evidence="8">
    <location>
        <position position="58"/>
    </location>
    <ligand>
        <name>S-adenosyl-L-methionine</name>
        <dbReference type="ChEBI" id="CHEBI:59789"/>
    </ligand>
</feature>
<feature type="compositionally biased region" description="Acidic residues" evidence="9">
    <location>
        <begin position="511"/>
        <end position="521"/>
    </location>
</feature>
<feature type="region of interest" description="Disordered" evidence="9">
    <location>
        <begin position="432"/>
        <end position="544"/>
    </location>
</feature>
<organism evidence="13 14">
    <name type="scientific">Armadillidium nasatum</name>
    <dbReference type="NCBI Taxonomy" id="96803"/>
    <lineage>
        <taxon>Eukaryota</taxon>
        <taxon>Metazoa</taxon>
        <taxon>Ecdysozoa</taxon>
        <taxon>Arthropoda</taxon>
        <taxon>Crustacea</taxon>
        <taxon>Multicrustacea</taxon>
        <taxon>Malacostraca</taxon>
        <taxon>Eumalacostraca</taxon>
        <taxon>Peracarida</taxon>
        <taxon>Isopoda</taxon>
        <taxon>Oniscidea</taxon>
        <taxon>Crinocheta</taxon>
        <taxon>Armadillidiidae</taxon>
        <taxon>Armadillidium</taxon>
    </lineage>
</organism>
<feature type="compositionally biased region" description="Acidic residues" evidence="9">
    <location>
        <begin position="619"/>
        <end position="644"/>
    </location>
</feature>
<feature type="region of interest" description="Disordered" evidence="9">
    <location>
        <begin position="575"/>
        <end position="659"/>
    </location>
</feature>
<dbReference type="GO" id="GO:0016435">
    <property type="term" value="F:rRNA (guanine) methyltransferase activity"/>
    <property type="evidence" value="ECO:0007669"/>
    <property type="project" value="TreeGrafter"/>
</dbReference>
<dbReference type="PANTHER" id="PTHR10920:SF13">
    <property type="entry name" value="PRE-RRNA 2'-O-RIBOSE RNA METHYLTRANSFERASE FTSJ3"/>
    <property type="match status" value="1"/>
</dbReference>
<name>A0A5N5TFY7_9CRUS</name>
<dbReference type="AlphaFoldDB" id="A0A5N5TFY7"/>
<comment type="function">
    <text evidence="8">Probable methyltransferase involved in the maturation of rRNA and in the biogenesis of ribosomal subunits.</text>
</comment>
<dbReference type="GO" id="GO:0008650">
    <property type="term" value="F:rRNA (uridine-2'-O-)-methyltransferase activity"/>
    <property type="evidence" value="ECO:0007669"/>
    <property type="project" value="TreeGrafter"/>
</dbReference>
<reference evidence="13 14" key="1">
    <citation type="journal article" date="2019" name="PLoS Biol.">
        <title>Sex chromosomes control vertical transmission of feminizing Wolbachia symbionts in an isopod.</title>
        <authorList>
            <person name="Becking T."/>
            <person name="Chebbi M.A."/>
            <person name="Giraud I."/>
            <person name="Moumen B."/>
            <person name="Laverre T."/>
            <person name="Caubet Y."/>
            <person name="Peccoud J."/>
            <person name="Gilbert C."/>
            <person name="Cordaux R."/>
        </authorList>
    </citation>
    <scope>NUCLEOTIDE SEQUENCE [LARGE SCALE GENOMIC DNA]</scope>
    <source>
        <strain evidence="13">ANa2</strain>
        <tissue evidence="13">Whole body excluding digestive tract and cuticle</tissue>
    </source>
</reference>
<evidence type="ECO:0000313" key="14">
    <source>
        <dbReference type="Proteomes" id="UP000326759"/>
    </source>
</evidence>
<keyword evidence="2 8" id="KW-0690">Ribosome biogenesis</keyword>
<evidence type="ECO:0000259" key="12">
    <source>
        <dbReference type="Pfam" id="PF11861"/>
    </source>
</evidence>
<comment type="caution">
    <text evidence="13">The sequence shown here is derived from an EMBL/GenBank/DDBJ whole genome shotgun (WGS) entry which is preliminary data.</text>
</comment>
<feature type="compositionally biased region" description="Acidic residues" evidence="9">
    <location>
        <begin position="470"/>
        <end position="491"/>
    </location>
</feature>
<evidence type="ECO:0000256" key="2">
    <source>
        <dbReference type="ARBA" id="ARBA00022517"/>
    </source>
</evidence>
<keyword evidence="4 8" id="KW-0489">Methyltransferase</keyword>
<dbReference type="InterPro" id="IPR029063">
    <property type="entry name" value="SAM-dependent_MTases_sf"/>
</dbReference>
<proteinExistence type="inferred from homology"/>
<dbReference type="Pfam" id="PF11861">
    <property type="entry name" value="DUF3381"/>
    <property type="match status" value="1"/>
</dbReference>
<evidence type="ECO:0000259" key="10">
    <source>
        <dbReference type="Pfam" id="PF01728"/>
    </source>
</evidence>
<keyword evidence="6 8" id="KW-0949">S-adenosyl-L-methionine</keyword>
<dbReference type="GO" id="GO:0005730">
    <property type="term" value="C:nucleolus"/>
    <property type="evidence" value="ECO:0007669"/>
    <property type="project" value="UniProtKB-SubCell"/>
</dbReference>
<dbReference type="GO" id="GO:0030687">
    <property type="term" value="C:preribosome, large subunit precursor"/>
    <property type="evidence" value="ECO:0007669"/>
    <property type="project" value="TreeGrafter"/>
</dbReference>
<feature type="binding site" evidence="8">
    <location>
        <position position="117"/>
    </location>
    <ligand>
        <name>S-adenosyl-L-methionine</name>
        <dbReference type="ChEBI" id="CHEBI:59789"/>
    </ligand>
</feature>
<feature type="domain" description="DUF3381" evidence="12">
    <location>
        <begin position="233"/>
        <end position="388"/>
    </location>
</feature>
<evidence type="ECO:0000313" key="13">
    <source>
        <dbReference type="EMBL" id="KAB7505099.1"/>
    </source>
</evidence>
<evidence type="ECO:0000256" key="1">
    <source>
        <dbReference type="ARBA" id="ARBA00004604"/>
    </source>
</evidence>
<feature type="binding site" evidence="8">
    <location>
        <position position="56"/>
    </location>
    <ligand>
        <name>S-adenosyl-L-methionine</name>
        <dbReference type="ChEBI" id="CHEBI:59789"/>
    </ligand>
</feature>
<dbReference type="InterPro" id="IPR028589">
    <property type="entry name" value="SPB1-like"/>
</dbReference>
<evidence type="ECO:0000256" key="8">
    <source>
        <dbReference type="HAMAP-Rule" id="MF_03163"/>
    </source>
</evidence>